<comment type="caution">
    <text evidence="2">The sequence shown here is derived from an EMBL/GenBank/DDBJ whole genome shotgun (WGS) entry which is preliminary data.</text>
</comment>
<dbReference type="Proteomes" id="UP000231990">
    <property type="component" value="Unassembled WGS sequence"/>
</dbReference>
<evidence type="ECO:0000313" key="3">
    <source>
        <dbReference type="Proteomes" id="UP000231962"/>
    </source>
</evidence>
<gene>
    <name evidence="1" type="ORF">CH360_15950</name>
    <name evidence="2" type="ORF">CH373_09450</name>
</gene>
<proteinExistence type="predicted"/>
<evidence type="ECO:0000313" key="2">
    <source>
        <dbReference type="EMBL" id="PJZ73205.1"/>
    </source>
</evidence>
<accession>A0A2M9ZME8</accession>
<dbReference type="EMBL" id="NPDZ01000005">
    <property type="protein sequence ID" value="PJZ73205.1"/>
    <property type="molecule type" value="Genomic_DNA"/>
</dbReference>
<protein>
    <submittedName>
        <fullName evidence="2">Uncharacterized protein</fullName>
    </submittedName>
</protein>
<reference evidence="3 4" key="1">
    <citation type="submission" date="2017-07" db="EMBL/GenBank/DDBJ databases">
        <title>Leptospira spp. isolated from tropical soils.</title>
        <authorList>
            <person name="Thibeaux R."/>
            <person name="Iraola G."/>
            <person name="Ferres I."/>
            <person name="Bierque E."/>
            <person name="Girault D."/>
            <person name="Soupe-Gilbert M.-E."/>
            <person name="Picardeau M."/>
            <person name="Goarant C."/>
        </authorList>
    </citation>
    <scope>NUCLEOTIDE SEQUENCE [LARGE SCALE GENOMIC DNA]</scope>
    <source>
        <strain evidence="2 4">FH1-B-B1</strain>
        <strain evidence="1 3">FH1-B-C1</strain>
    </source>
</reference>
<dbReference type="Proteomes" id="UP000231962">
    <property type="component" value="Unassembled WGS sequence"/>
</dbReference>
<keyword evidence="3" id="KW-1185">Reference proteome</keyword>
<organism evidence="2 4">
    <name type="scientific">Leptospira perolatii</name>
    <dbReference type="NCBI Taxonomy" id="2023191"/>
    <lineage>
        <taxon>Bacteria</taxon>
        <taxon>Pseudomonadati</taxon>
        <taxon>Spirochaetota</taxon>
        <taxon>Spirochaetia</taxon>
        <taxon>Leptospirales</taxon>
        <taxon>Leptospiraceae</taxon>
        <taxon>Leptospira</taxon>
    </lineage>
</organism>
<dbReference type="EMBL" id="NPDY01000021">
    <property type="protein sequence ID" value="PJZ68508.1"/>
    <property type="molecule type" value="Genomic_DNA"/>
</dbReference>
<sequence length="182" mass="20592">MKYGNPAPVQTAEKKAILLVDDRTMPKYGFLDSRSAERKIFQLLKNEYEGTLQDPSETKQLIRAKSLESTFLALPYTDSIAIESRKTELEKIAQIFGASDLFILTISEDHMSFTSGFYAPNGSQENNGYVPGSFVGLTWIDLRSGSIYRQVAYKFPIYGFTLPSRSELYSKKLVSKIFGDWN</sequence>
<name>A0A2M9ZME8_9LEPT</name>
<evidence type="ECO:0000313" key="4">
    <source>
        <dbReference type="Proteomes" id="UP000231990"/>
    </source>
</evidence>
<evidence type="ECO:0000313" key="1">
    <source>
        <dbReference type="EMBL" id="PJZ68508.1"/>
    </source>
</evidence>
<dbReference type="AlphaFoldDB" id="A0A2M9ZME8"/>